<dbReference type="GO" id="GO:0003677">
    <property type="term" value="F:DNA binding"/>
    <property type="evidence" value="ECO:0007669"/>
    <property type="project" value="InterPro"/>
</dbReference>
<name>A0A5Q0Q9I6_9SPHI</name>
<dbReference type="CDD" id="cd18785">
    <property type="entry name" value="SF2_C"/>
    <property type="match status" value="1"/>
</dbReference>
<organism evidence="3 4">
    <name type="scientific">Sphingobacterium zhuxiongii</name>
    <dbReference type="NCBI Taxonomy" id="2662364"/>
    <lineage>
        <taxon>Bacteria</taxon>
        <taxon>Pseudomonadati</taxon>
        <taxon>Bacteroidota</taxon>
        <taxon>Sphingobacteriia</taxon>
        <taxon>Sphingobacteriales</taxon>
        <taxon>Sphingobacteriaceae</taxon>
        <taxon>Sphingobacterium</taxon>
    </lineage>
</organism>
<dbReference type="InterPro" id="IPR027417">
    <property type="entry name" value="P-loop_NTPase"/>
</dbReference>
<dbReference type="PANTHER" id="PTHR47396:SF1">
    <property type="entry name" value="ATP-DEPENDENT HELICASE IRC3-RELATED"/>
    <property type="match status" value="1"/>
</dbReference>
<dbReference type="GO" id="GO:0005524">
    <property type="term" value="F:ATP binding"/>
    <property type="evidence" value="ECO:0007669"/>
    <property type="project" value="InterPro"/>
</dbReference>
<dbReference type="AlphaFoldDB" id="A0A5Q0Q9I6"/>
<dbReference type="PROSITE" id="PS51192">
    <property type="entry name" value="HELICASE_ATP_BIND_1"/>
    <property type="match status" value="1"/>
</dbReference>
<dbReference type="InterPro" id="IPR006935">
    <property type="entry name" value="Helicase/UvrB_N"/>
</dbReference>
<keyword evidence="3" id="KW-0347">Helicase</keyword>
<feature type="domain" description="Helicase ATP-binding" evidence="2">
    <location>
        <begin position="25"/>
        <end position="208"/>
    </location>
</feature>
<dbReference type="Gene3D" id="3.40.50.300">
    <property type="entry name" value="P-loop containing nucleotide triphosphate hydrolases"/>
    <property type="match status" value="2"/>
</dbReference>
<sequence>MTIFSPDIKFKYPWRSYQQRVLDELNTHMEDEHLHVIAPPGSGKTVLGLEVMLRLGKPTLILAPTLAIRNQWIQRFTELFLRQDSTPDWISKDIRNPSRVTVVTYQGLHAACNNRKEGNYQIDFEHETDIIDAKRSNFLNLPAIIKGLKAQGIETFILDEAHHLKNEWWQTLDRLKKAMKPKMVGLTATPPYDVTGLEWHRYLELNGAIDAEITVPELVRQGDLCPHQDYVYCCLPSDEELQAIRGFRVKASEVFSLVKENETLLVAISNHPIIVDPIAQEYQIHENLAFYSACLIYLHAKAIEITPLHFELLGIPNHPEDLRLPELDFAWMEVLLRSYLFDEKGYFKEQFEEERKQLLNTLRRSGVIERRTIKFDQGPKILQRLNSSVSKLGAIEQIANFEYSQLKHSLRQVILTDFVRKEYLLNSSINDVPLQKIGVLPIFEQLRRNNQQNIKLGVLSGTIVIIPISAYENFLSAYKRLEKVDALSLKPLAFDSAYYLIQVTDQTRDGMVAVVTKLFEMGNIEVLIGTKALLGEGWDAPAINSLLLASVVGSFVSSNQMRGRAIRTNLAIPDKTSNIWHIACVDPSAKDGGQELLLLKRRFRNFVGLSENVETSIENGIARIGLPEQMDSAGISNFNAHNFNLATQRNRLAQQWETAINKGSQLLEELKVPFIEPDKFQGFKAAEMKKTIRNMTASLGSALVFYLEWSTQVSMKMMKWMGASGGQVMLGMFGVGTVYFSSKALRTFRYYVKYRDVTKDIYQIGNALIKTLCKNRIFSSSVLDLKVLTYSDGYGAVFCHLDGGTTYEKSLFVQMIQEIVEPIDMPRYIIVRKSFALKVLRQYDYHAVPELLGKRAALANDFAQYWQEEVGKCELIFTKSLEGRKLLIRSKVAALANHFSEDTSVQHVNIWR</sequence>
<keyword evidence="4" id="KW-1185">Reference proteome</keyword>
<feature type="transmembrane region" description="Helical" evidence="1">
    <location>
        <begin position="721"/>
        <end position="740"/>
    </location>
</feature>
<dbReference type="GO" id="GO:0004386">
    <property type="term" value="F:helicase activity"/>
    <property type="evidence" value="ECO:0007669"/>
    <property type="project" value="UniProtKB-KW"/>
</dbReference>
<evidence type="ECO:0000313" key="4">
    <source>
        <dbReference type="Proteomes" id="UP000326921"/>
    </source>
</evidence>
<dbReference type="SUPFAM" id="SSF52540">
    <property type="entry name" value="P-loop containing nucleoside triphosphate hydrolases"/>
    <property type="match status" value="2"/>
</dbReference>
<protein>
    <submittedName>
        <fullName evidence="3">DEAD/DEAH box helicase</fullName>
    </submittedName>
</protein>
<dbReference type="GO" id="GO:0005829">
    <property type="term" value="C:cytosol"/>
    <property type="evidence" value="ECO:0007669"/>
    <property type="project" value="TreeGrafter"/>
</dbReference>
<keyword evidence="3" id="KW-0067">ATP-binding</keyword>
<gene>
    <name evidence="3" type="ORF">GFH32_06215</name>
</gene>
<dbReference type="EMBL" id="CP045652">
    <property type="protein sequence ID" value="QGA25934.1"/>
    <property type="molecule type" value="Genomic_DNA"/>
</dbReference>
<keyword evidence="1" id="KW-1133">Transmembrane helix</keyword>
<dbReference type="PANTHER" id="PTHR47396">
    <property type="entry name" value="TYPE I RESTRICTION ENZYME ECOKI R PROTEIN"/>
    <property type="match status" value="1"/>
</dbReference>
<evidence type="ECO:0000259" key="2">
    <source>
        <dbReference type="PROSITE" id="PS51192"/>
    </source>
</evidence>
<reference evidence="3 4" key="1">
    <citation type="submission" date="2019-10" db="EMBL/GenBank/DDBJ databases">
        <authorList>
            <person name="Dong K."/>
        </authorList>
    </citation>
    <scope>NUCLEOTIDE SEQUENCE [LARGE SCALE GENOMIC DNA]</scope>
    <source>
        <strain evidence="4">dk4302</strain>
    </source>
</reference>
<keyword evidence="1" id="KW-0812">Transmembrane</keyword>
<accession>A0A5Q0Q9I6</accession>
<dbReference type="InterPro" id="IPR014001">
    <property type="entry name" value="Helicase_ATP-bd"/>
</dbReference>
<keyword evidence="3" id="KW-0378">Hydrolase</keyword>
<keyword evidence="1" id="KW-0472">Membrane</keyword>
<dbReference type="Pfam" id="PF04851">
    <property type="entry name" value="ResIII"/>
    <property type="match status" value="1"/>
</dbReference>
<dbReference type="GO" id="GO:0016787">
    <property type="term" value="F:hydrolase activity"/>
    <property type="evidence" value="ECO:0007669"/>
    <property type="project" value="InterPro"/>
</dbReference>
<dbReference type="Proteomes" id="UP000326921">
    <property type="component" value="Chromosome"/>
</dbReference>
<dbReference type="KEGG" id="sphe:GFH32_06215"/>
<dbReference type="InterPro" id="IPR050742">
    <property type="entry name" value="Helicase_Restrict-Modif_Enz"/>
</dbReference>
<dbReference type="RefSeq" id="WP_153510291.1">
    <property type="nucleotide sequence ID" value="NZ_CP045652.1"/>
</dbReference>
<keyword evidence="3" id="KW-0547">Nucleotide-binding</keyword>
<dbReference type="SMART" id="SM00487">
    <property type="entry name" value="DEXDc"/>
    <property type="match status" value="1"/>
</dbReference>
<evidence type="ECO:0000313" key="3">
    <source>
        <dbReference type="EMBL" id="QGA25934.1"/>
    </source>
</evidence>
<proteinExistence type="predicted"/>
<evidence type="ECO:0000256" key="1">
    <source>
        <dbReference type="SAM" id="Phobius"/>
    </source>
</evidence>